<evidence type="ECO:0000256" key="1">
    <source>
        <dbReference type="SAM" id="MobiDB-lite"/>
    </source>
</evidence>
<evidence type="ECO:0000313" key="2">
    <source>
        <dbReference type="EMBL" id="MBB6434736.1"/>
    </source>
</evidence>
<protein>
    <submittedName>
        <fullName evidence="2">Uncharacterized protein</fullName>
    </submittedName>
</protein>
<accession>A0A7X0HBR5</accession>
<dbReference type="AlphaFoldDB" id="A0A7X0HBR5"/>
<proteinExistence type="predicted"/>
<comment type="caution">
    <text evidence="2">The sequence shown here is derived from an EMBL/GenBank/DDBJ whole genome shotgun (WGS) entry which is preliminary data.</text>
</comment>
<dbReference type="EMBL" id="JACHEM010000002">
    <property type="protein sequence ID" value="MBB6434736.1"/>
    <property type="molecule type" value="Genomic_DNA"/>
</dbReference>
<reference evidence="2 3" key="1">
    <citation type="submission" date="2020-08" db="EMBL/GenBank/DDBJ databases">
        <title>Genomic Encyclopedia of Type Strains, Phase IV (KMG-IV): sequencing the most valuable type-strain genomes for metagenomic binning, comparative biology and taxonomic classification.</title>
        <authorList>
            <person name="Goeker M."/>
        </authorList>
    </citation>
    <scope>NUCLEOTIDE SEQUENCE [LARGE SCALE GENOMIC DNA]</scope>
    <source>
        <strain evidence="2 3">DSM 40141</strain>
    </source>
</reference>
<dbReference type="RefSeq" id="WP_185027562.1">
    <property type="nucleotide sequence ID" value="NZ_BNBN01000051.1"/>
</dbReference>
<keyword evidence="3" id="KW-1185">Reference proteome</keyword>
<organism evidence="2 3">
    <name type="scientific">Streptomyces candidus</name>
    <dbReference type="NCBI Taxonomy" id="67283"/>
    <lineage>
        <taxon>Bacteria</taxon>
        <taxon>Bacillati</taxon>
        <taxon>Actinomycetota</taxon>
        <taxon>Actinomycetes</taxon>
        <taxon>Kitasatosporales</taxon>
        <taxon>Streptomycetaceae</taxon>
        <taxon>Streptomyces</taxon>
    </lineage>
</organism>
<feature type="region of interest" description="Disordered" evidence="1">
    <location>
        <begin position="1"/>
        <end position="22"/>
    </location>
</feature>
<gene>
    <name evidence="2" type="ORF">HNQ79_001184</name>
</gene>
<dbReference type="Proteomes" id="UP000540423">
    <property type="component" value="Unassembled WGS sequence"/>
</dbReference>
<sequence>MNREDDDMKASATAATGAAESQMGALSRLIQAANDEGLSYQDMANRAVDTQTGTRLQKQALQKLVKTPPVNPPSIAQLQAIANAIGRPLWQVKEAAAAQWLEYEATELAGYDEEVRIIVGHLAGKTKADLLRWRMMIEAEERARRESGE</sequence>
<name>A0A7X0HBR5_9ACTN</name>
<feature type="compositionally biased region" description="Low complexity" evidence="1">
    <location>
        <begin position="10"/>
        <end position="19"/>
    </location>
</feature>
<evidence type="ECO:0000313" key="3">
    <source>
        <dbReference type="Proteomes" id="UP000540423"/>
    </source>
</evidence>